<evidence type="ECO:0000259" key="1">
    <source>
        <dbReference type="PROSITE" id="PS50112"/>
    </source>
</evidence>
<name>A0A2Z5ZI65_9PROT</name>
<dbReference type="RefSeq" id="WP_126621219.1">
    <property type="nucleotide sequence ID" value="NZ_BAMX01000007.1"/>
</dbReference>
<dbReference type="SMART" id="SM00091">
    <property type="entry name" value="PAS"/>
    <property type="match status" value="3"/>
</dbReference>
<feature type="domain" description="GGDEF" evidence="4">
    <location>
        <begin position="420"/>
        <end position="552"/>
    </location>
</feature>
<dbReference type="PANTHER" id="PTHR44757">
    <property type="entry name" value="DIGUANYLATE CYCLASE DGCP"/>
    <property type="match status" value="1"/>
</dbReference>
<dbReference type="PROSITE" id="PS50887">
    <property type="entry name" value="GGDEF"/>
    <property type="match status" value="1"/>
</dbReference>
<feature type="domain" description="PAS" evidence="1">
    <location>
        <begin position="8"/>
        <end position="62"/>
    </location>
</feature>
<dbReference type="SUPFAM" id="SSF55785">
    <property type="entry name" value="PYP-like sensor domain (PAS domain)"/>
    <property type="match status" value="3"/>
</dbReference>
<organism evidence="5 8">
    <name type="scientific">Acetobacter orientalis</name>
    <dbReference type="NCBI Taxonomy" id="146474"/>
    <lineage>
        <taxon>Bacteria</taxon>
        <taxon>Pseudomonadati</taxon>
        <taxon>Pseudomonadota</taxon>
        <taxon>Alphaproteobacteria</taxon>
        <taxon>Acetobacterales</taxon>
        <taxon>Acetobacteraceae</taxon>
        <taxon>Acetobacter</taxon>
    </lineage>
</organism>
<dbReference type="PANTHER" id="PTHR44757:SF2">
    <property type="entry name" value="BIOFILM ARCHITECTURE MAINTENANCE PROTEIN MBAA"/>
    <property type="match status" value="1"/>
</dbReference>
<dbReference type="SUPFAM" id="SSF141868">
    <property type="entry name" value="EAL domain-like"/>
    <property type="match status" value="1"/>
</dbReference>
<dbReference type="EMBL" id="BAMX01000007">
    <property type="protein sequence ID" value="GAN65267.1"/>
    <property type="molecule type" value="Genomic_DNA"/>
</dbReference>
<evidence type="ECO:0000259" key="3">
    <source>
        <dbReference type="PROSITE" id="PS50883"/>
    </source>
</evidence>
<dbReference type="SMART" id="SM00052">
    <property type="entry name" value="EAL"/>
    <property type="match status" value="1"/>
</dbReference>
<accession>A0A0D6NGU0</accession>
<dbReference type="NCBIfam" id="TIGR00229">
    <property type="entry name" value="sensory_box"/>
    <property type="match status" value="2"/>
</dbReference>
<dbReference type="InterPro" id="IPR000160">
    <property type="entry name" value="GGDEF_dom"/>
</dbReference>
<dbReference type="STRING" id="1231341.Abor_007_015"/>
<evidence type="ECO:0000313" key="7">
    <source>
        <dbReference type="Proteomes" id="UP000032670"/>
    </source>
</evidence>
<dbReference type="NCBIfam" id="TIGR00254">
    <property type="entry name" value="GGDEF"/>
    <property type="match status" value="1"/>
</dbReference>
<proteinExistence type="predicted"/>
<evidence type="ECO:0000259" key="4">
    <source>
        <dbReference type="PROSITE" id="PS50887"/>
    </source>
</evidence>
<dbReference type="Pfam" id="PF00563">
    <property type="entry name" value="EAL"/>
    <property type="match status" value="1"/>
</dbReference>
<dbReference type="AlphaFoldDB" id="A0A2Z5ZI65"/>
<accession>A0A2Z5ZI65</accession>
<reference evidence="6 7" key="1">
    <citation type="submission" date="2012-11" db="EMBL/GenBank/DDBJ databases">
        <title>Whole genome sequence of Acetobacter orientalis 21F-2.</title>
        <authorList>
            <person name="Azuma Y."/>
            <person name="Higashiura N."/>
            <person name="Hirakawa H."/>
            <person name="Matsushita K."/>
        </authorList>
    </citation>
    <scope>NUCLEOTIDE SEQUENCE [LARGE SCALE GENOMIC DNA]</scope>
    <source>
        <strain evidence="6 7">21F-2</strain>
    </source>
</reference>
<feature type="domain" description="PAC" evidence="2">
    <location>
        <begin position="211"/>
        <end position="263"/>
    </location>
</feature>
<evidence type="ECO:0000313" key="6">
    <source>
        <dbReference type="EMBL" id="GAN65267.1"/>
    </source>
</evidence>
<dbReference type="Pfam" id="PF00989">
    <property type="entry name" value="PAS"/>
    <property type="match status" value="2"/>
</dbReference>
<dbReference type="SMART" id="SM00267">
    <property type="entry name" value="GGDEF"/>
    <property type="match status" value="1"/>
</dbReference>
<dbReference type="Proteomes" id="UP000270034">
    <property type="component" value="Chromosome"/>
</dbReference>
<sequence>MCSELPKNEFLYKLLVQNVFDYAIYFLNPDGVVTSWNAGAEKAKGYTEKEIIGKNFSIFYSEKDQKRGLPQKALETAHTKGKFEGDGWRFRKDGSKLRAYVVIDPIYNDKKEIIGYAKITKDITREYKAKIIADEQSRNFRLMAEGIKDYIMYMIDRNGKILNWNSGAQRAKGYTTEEVLGKHFSIFFTEDDCQSGLPYRALATALAKGKFEHEGFRIRRNGTSFWSQTTIDPVYDEKSQHIGFATITKNLTEQKKNQDATNIIYRNLNLALEHMSQGLCLFDKNECMVICNDRFTQLLGINQEKFEMGSTFTDFLWLLHTTSNDSISEIAKSVDTQRQKHFEHAEPGKINHEEYVFNGLTINFSNRFLADGGWVSTIEDITEKRKIENEVKILAHHDFLTGLKNRTSYQKKIDEIFGADNNSLLFVDVDLFKEINDQFGHPAGDNILREVGKKIQKNLSKKETVYRIGGDEFAIICRNSNFEEDVLSLCGRILREFNTPIQTEWGDISLSVSIGVASSSDCKNIDTWVQHTDLALYAAKEAGRNQFLRYEKGMREAIQKKRKLEFDLKKSLEHEDFFLVYQPVVNAQTHKVSSFEALLRWKHPVDGIIPPINFIPFAEEIGLMPSIDMWVVKAACKEALSWPHHVSVSINISAKTFELNNISESILKIIEDVNIDPGRVEIEITETSMLLNAEETINKIKKLTENNIKIALDDFGTGYSSLSFLRDIPFNRIKIDRSFIKDIESNIHSIAIIKAIAGIGDALGVSITAEGVETASQISLLMRDKCYEHQGYYISKPFEQTHILPWILSYESEIVSGTLTEKEQICLV</sequence>
<protein>
    <submittedName>
        <fullName evidence="5">Heme-regulated cyclic AMP phosphodiesterase</fullName>
    </submittedName>
</protein>
<dbReference type="InterPro" id="IPR001633">
    <property type="entry name" value="EAL_dom"/>
</dbReference>
<dbReference type="InterPro" id="IPR043128">
    <property type="entry name" value="Rev_trsase/Diguanyl_cyclase"/>
</dbReference>
<dbReference type="SMART" id="SM00086">
    <property type="entry name" value="PAC"/>
    <property type="match status" value="2"/>
</dbReference>
<dbReference type="PROSITE" id="PS50883">
    <property type="entry name" value="EAL"/>
    <property type="match status" value="1"/>
</dbReference>
<dbReference type="PROSITE" id="PS50113">
    <property type="entry name" value="PAC"/>
    <property type="match status" value="2"/>
</dbReference>
<feature type="domain" description="PAS" evidence="1">
    <location>
        <begin position="152"/>
        <end position="191"/>
    </location>
</feature>
<dbReference type="InterPro" id="IPR035919">
    <property type="entry name" value="EAL_sf"/>
</dbReference>
<dbReference type="InterPro" id="IPR000014">
    <property type="entry name" value="PAS"/>
</dbReference>
<reference evidence="5 8" key="2">
    <citation type="submission" date="2018-02" db="EMBL/GenBank/DDBJ databases">
        <title>Acetobacter orientalis genome.</title>
        <authorList>
            <person name="Nakashima N."/>
            <person name="Tamura T."/>
        </authorList>
    </citation>
    <scope>NUCLEOTIDE SEQUENCE [LARGE SCALE GENOMIC DNA]</scope>
    <source>
        <strain evidence="5 8">FAN1</strain>
    </source>
</reference>
<dbReference type="PROSITE" id="PS50112">
    <property type="entry name" value="PAS"/>
    <property type="match status" value="2"/>
</dbReference>
<dbReference type="Gene3D" id="3.30.70.270">
    <property type="match status" value="1"/>
</dbReference>
<dbReference type="InterPro" id="IPR035965">
    <property type="entry name" value="PAS-like_dom_sf"/>
</dbReference>
<dbReference type="Proteomes" id="UP000032670">
    <property type="component" value="Unassembled WGS sequence"/>
</dbReference>
<dbReference type="GeneID" id="76203416"/>
<gene>
    <name evidence="6" type="ORF">Abor_007_015</name>
    <name evidence="5" type="ORF">AcetOrient_orf02576</name>
</gene>
<dbReference type="Pfam" id="PF12860">
    <property type="entry name" value="PAS_7"/>
    <property type="match status" value="1"/>
</dbReference>
<feature type="domain" description="EAL" evidence="3">
    <location>
        <begin position="561"/>
        <end position="811"/>
    </location>
</feature>
<dbReference type="Gene3D" id="3.20.20.450">
    <property type="entry name" value="EAL domain"/>
    <property type="match status" value="1"/>
</dbReference>
<dbReference type="InterPro" id="IPR000700">
    <property type="entry name" value="PAS-assoc_C"/>
</dbReference>
<evidence type="ECO:0000259" key="2">
    <source>
        <dbReference type="PROSITE" id="PS50113"/>
    </source>
</evidence>
<dbReference type="InterPro" id="IPR029787">
    <property type="entry name" value="Nucleotide_cyclase"/>
</dbReference>
<dbReference type="InterPro" id="IPR052155">
    <property type="entry name" value="Biofilm_reg_signaling"/>
</dbReference>
<dbReference type="EMBL" id="AP018515">
    <property type="protein sequence ID" value="BBC80069.1"/>
    <property type="molecule type" value="Genomic_DNA"/>
</dbReference>
<dbReference type="CDD" id="cd00130">
    <property type="entry name" value="PAS"/>
    <property type="match status" value="2"/>
</dbReference>
<dbReference type="InterPro" id="IPR001610">
    <property type="entry name" value="PAC"/>
</dbReference>
<dbReference type="CDD" id="cd01948">
    <property type="entry name" value="EAL"/>
    <property type="match status" value="1"/>
</dbReference>
<feature type="domain" description="PAC" evidence="2">
    <location>
        <begin position="83"/>
        <end position="135"/>
    </location>
</feature>
<dbReference type="InterPro" id="IPR013767">
    <property type="entry name" value="PAS_fold"/>
</dbReference>
<dbReference type="SUPFAM" id="SSF55073">
    <property type="entry name" value="Nucleotide cyclase"/>
    <property type="match status" value="1"/>
</dbReference>
<dbReference type="GO" id="GO:0006355">
    <property type="term" value="P:regulation of DNA-templated transcription"/>
    <property type="evidence" value="ECO:0007669"/>
    <property type="project" value="InterPro"/>
</dbReference>
<keyword evidence="7" id="KW-1185">Reference proteome</keyword>
<evidence type="ECO:0000313" key="8">
    <source>
        <dbReference type="Proteomes" id="UP000270034"/>
    </source>
</evidence>
<dbReference type="CDD" id="cd01949">
    <property type="entry name" value="GGDEF"/>
    <property type="match status" value="1"/>
</dbReference>
<dbReference type="Gene3D" id="3.30.450.20">
    <property type="entry name" value="PAS domain"/>
    <property type="match status" value="3"/>
</dbReference>
<dbReference type="KEGG" id="aot:AcetOri_orf02576"/>
<evidence type="ECO:0000313" key="5">
    <source>
        <dbReference type="EMBL" id="BBC80069.1"/>
    </source>
</evidence>
<dbReference type="Pfam" id="PF00990">
    <property type="entry name" value="GGDEF"/>
    <property type="match status" value="1"/>
</dbReference>